<proteinExistence type="predicted"/>
<dbReference type="AlphaFoldDB" id="A0A9W7L5I2"/>
<reference evidence="3" key="1">
    <citation type="journal article" date="2023" name="Commun. Biol.">
        <title>Genome analysis of Parmales, the sister group of diatoms, reveals the evolutionary specialization of diatoms from phago-mixotrophs to photoautotrophs.</title>
        <authorList>
            <person name="Ban H."/>
            <person name="Sato S."/>
            <person name="Yoshikawa S."/>
            <person name="Yamada K."/>
            <person name="Nakamura Y."/>
            <person name="Ichinomiya M."/>
            <person name="Sato N."/>
            <person name="Blanc-Mathieu R."/>
            <person name="Endo H."/>
            <person name="Kuwata A."/>
            <person name="Ogata H."/>
        </authorList>
    </citation>
    <scope>NUCLEOTIDE SEQUENCE [LARGE SCALE GENOMIC DNA]</scope>
</reference>
<name>A0A9W7L5I2_9STRA</name>
<gene>
    <name evidence="2" type="ORF">TrCOL_g1857</name>
</gene>
<keyword evidence="1" id="KW-1133">Transmembrane helix</keyword>
<sequence length="101" mass="11193">MDPIFRELPTTMANPLEMLTEFVMNNIGWTFNFFFSQLLWWLYAFPAMNDYGYDDANKDSSTGAIPSGPSGSGVAIVPTMLMVIGLVTWTGKLLTFKPATA</sequence>
<feature type="transmembrane region" description="Helical" evidence="1">
    <location>
        <begin position="75"/>
        <end position="95"/>
    </location>
</feature>
<dbReference type="EMBL" id="BRYA01000009">
    <property type="protein sequence ID" value="GMI31558.1"/>
    <property type="molecule type" value="Genomic_DNA"/>
</dbReference>
<dbReference type="Proteomes" id="UP001165065">
    <property type="component" value="Unassembled WGS sequence"/>
</dbReference>
<keyword evidence="1" id="KW-0812">Transmembrane</keyword>
<keyword evidence="3" id="KW-1185">Reference proteome</keyword>
<evidence type="ECO:0000313" key="3">
    <source>
        <dbReference type="Proteomes" id="UP001165065"/>
    </source>
</evidence>
<feature type="transmembrane region" description="Helical" evidence="1">
    <location>
        <begin position="22"/>
        <end position="43"/>
    </location>
</feature>
<accession>A0A9W7L5I2</accession>
<protein>
    <submittedName>
        <fullName evidence="2">Uncharacterized protein</fullName>
    </submittedName>
</protein>
<comment type="caution">
    <text evidence="2">The sequence shown here is derived from an EMBL/GenBank/DDBJ whole genome shotgun (WGS) entry which is preliminary data.</text>
</comment>
<keyword evidence="1" id="KW-0472">Membrane</keyword>
<evidence type="ECO:0000256" key="1">
    <source>
        <dbReference type="SAM" id="Phobius"/>
    </source>
</evidence>
<dbReference type="OrthoDB" id="67573at2759"/>
<evidence type="ECO:0000313" key="2">
    <source>
        <dbReference type="EMBL" id="GMI31558.1"/>
    </source>
</evidence>
<organism evidence="2 3">
    <name type="scientific">Triparma columacea</name>
    <dbReference type="NCBI Taxonomy" id="722753"/>
    <lineage>
        <taxon>Eukaryota</taxon>
        <taxon>Sar</taxon>
        <taxon>Stramenopiles</taxon>
        <taxon>Ochrophyta</taxon>
        <taxon>Bolidophyceae</taxon>
        <taxon>Parmales</taxon>
        <taxon>Triparmaceae</taxon>
        <taxon>Triparma</taxon>
    </lineage>
</organism>